<reference evidence="2 3" key="1">
    <citation type="submission" date="2024-06" db="EMBL/GenBank/DDBJ databases">
        <title>A chromosome level genome sequence of Diviner's sage (Salvia divinorum).</title>
        <authorList>
            <person name="Ford S.A."/>
            <person name="Ro D.-K."/>
            <person name="Ness R.W."/>
            <person name="Phillips M.A."/>
        </authorList>
    </citation>
    <scope>NUCLEOTIDE SEQUENCE [LARGE SCALE GENOMIC DNA]</scope>
    <source>
        <strain evidence="2">SAF-2024a</strain>
        <tissue evidence="2">Leaf</tissue>
    </source>
</reference>
<keyword evidence="3" id="KW-1185">Reference proteome</keyword>
<keyword evidence="1" id="KW-0472">Membrane</keyword>
<accession>A0ABD1FJJ3</accession>
<organism evidence="2 3">
    <name type="scientific">Salvia divinorum</name>
    <name type="common">Maria pastora</name>
    <name type="synonym">Diviner's sage</name>
    <dbReference type="NCBI Taxonomy" id="28513"/>
    <lineage>
        <taxon>Eukaryota</taxon>
        <taxon>Viridiplantae</taxon>
        <taxon>Streptophyta</taxon>
        <taxon>Embryophyta</taxon>
        <taxon>Tracheophyta</taxon>
        <taxon>Spermatophyta</taxon>
        <taxon>Magnoliopsida</taxon>
        <taxon>eudicotyledons</taxon>
        <taxon>Gunneridae</taxon>
        <taxon>Pentapetalae</taxon>
        <taxon>asterids</taxon>
        <taxon>lamiids</taxon>
        <taxon>Lamiales</taxon>
        <taxon>Lamiaceae</taxon>
        <taxon>Nepetoideae</taxon>
        <taxon>Mentheae</taxon>
        <taxon>Salviinae</taxon>
        <taxon>Salvia</taxon>
        <taxon>Salvia subgen. Calosphace</taxon>
    </lineage>
</organism>
<dbReference type="Proteomes" id="UP001567538">
    <property type="component" value="Unassembled WGS sequence"/>
</dbReference>
<protein>
    <submittedName>
        <fullName evidence="2">Uncharacterized protein</fullName>
    </submittedName>
</protein>
<sequence>MQRIYGFESPPPSVFLPNELVTSTIGAIAASWLLAISNMVPWLCRISLGTCQVLGLFLGTCQSTTIPARYDA</sequence>
<gene>
    <name evidence="2" type="ORF">AAHA92_32085</name>
</gene>
<evidence type="ECO:0000313" key="3">
    <source>
        <dbReference type="Proteomes" id="UP001567538"/>
    </source>
</evidence>
<keyword evidence="1" id="KW-1133">Transmembrane helix</keyword>
<evidence type="ECO:0000256" key="1">
    <source>
        <dbReference type="SAM" id="Phobius"/>
    </source>
</evidence>
<keyword evidence="1" id="KW-0812">Transmembrane</keyword>
<dbReference type="AlphaFoldDB" id="A0ABD1FJJ3"/>
<proteinExistence type="predicted"/>
<comment type="caution">
    <text evidence="2">The sequence shown here is derived from an EMBL/GenBank/DDBJ whole genome shotgun (WGS) entry which is preliminary data.</text>
</comment>
<feature type="transmembrane region" description="Helical" evidence="1">
    <location>
        <begin position="20"/>
        <end position="40"/>
    </location>
</feature>
<dbReference type="EMBL" id="JBEAFC010000014">
    <property type="protein sequence ID" value="KAL1532017.1"/>
    <property type="molecule type" value="Genomic_DNA"/>
</dbReference>
<name>A0ABD1FJJ3_SALDI</name>
<evidence type="ECO:0000313" key="2">
    <source>
        <dbReference type="EMBL" id="KAL1532017.1"/>
    </source>
</evidence>